<sequence>MVTTAAPGRDGARGASAAGWPASLWMETARPRPALGGTGGQDGVDVVIVGGGYTGLSAAQRFVERGLRPLIVEANGIGWGASGRNGGVVSPKFRFAIPAIARRHGLDVARRMAELGHEAVAAVEEAVRRDGIDDADLTMTGNLRCAHSQSAFDALKAEARTMREDFGDETSRILDRDEVAEETGSADFIGGVLVSHAGLIHPLNYALGLAEGLRGRGVGIWEGAPATSVRQDGSGVVVETPVGTIRANRVLLATNGYSDIAPGTAAIRRSVIPFRSAMVATGPLSEELRARLLRHGRSYSETRRMMRWFRPYRDRLIFGGRGAFGKNDSQAAFGALERAMHRVFPDLRDVPVTHRWSGLVAMTLDAVPQVGRLDDRISFALGYNGAGIAMASLMGRYAADVTLGDRPDLALLGPRKLSNVPFYPLREPAVRLTAGWYQFLDTIGR</sequence>
<dbReference type="EMBL" id="JAAAMG010000002">
    <property type="protein sequence ID" value="NDW03629.1"/>
    <property type="molecule type" value="Genomic_DNA"/>
</dbReference>
<dbReference type="InterPro" id="IPR036188">
    <property type="entry name" value="FAD/NAD-bd_sf"/>
</dbReference>
<dbReference type="Pfam" id="PF01266">
    <property type="entry name" value="DAO"/>
    <property type="match status" value="1"/>
</dbReference>
<evidence type="ECO:0000256" key="1">
    <source>
        <dbReference type="ARBA" id="ARBA00023002"/>
    </source>
</evidence>
<dbReference type="SUPFAM" id="SSF51905">
    <property type="entry name" value="FAD/NAD(P)-binding domain"/>
    <property type="match status" value="1"/>
</dbReference>
<gene>
    <name evidence="3" type="ORF">GTK09_04245</name>
</gene>
<dbReference type="InterPro" id="IPR006076">
    <property type="entry name" value="FAD-dep_OxRdtase"/>
</dbReference>
<comment type="caution">
    <text evidence="3">The sequence shown here is derived from an EMBL/GenBank/DDBJ whole genome shotgun (WGS) entry which is preliminary data.</text>
</comment>
<evidence type="ECO:0000259" key="2">
    <source>
        <dbReference type="Pfam" id="PF01266"/>
    </source>
</evidence>
<reference evidence="3 4" key="1">
    <citation type="submission" date="2020-01" db="EMBL/GenBank/DDBJ databases">
        <title>Jiella pacifica sp. nov.</title>
        <authorList>
            <person name="Xue Z."/>
            <person name="Zhu S."/>
            <person name="Chen J."/>
            <person name="Yang J."/>
        </authorList>
    </citation>
    <scope>NUCLEOTIDE SEQUENCE [LARGE SCALE GENOMIC DNA]</scope>
    <source>
        <strain evidence="3 4">40Bstr34</strain>
    </source>
</reference>
<name>A0A6N9T129_9HYPH</name>
<dbReference type="Gene3D" id="3.50.50.60">
    <property type="entry name" value="FAD/NAD(P)-binding domain"/>
    <property type="match status" value="1"/>
</dbReference>
<keyword evidence="1" id="KW-0560">Oxidoreductase</keyword>
<proteinExistence type="predicted"/>
<dbReference type="PANTHER" id="PTHR13847">
    <property type="entry name" value="SARCOSINE DEHYDROGENASE-RELATED"/>
    <property type="match status" value="1"/>
</dbReference>
<dbReference type="GO" id="GO:0016491">
    <property type="term" value="F:oxidoreductase activity"/>
    <property type="evidence" value="ECO:0007669"/>
    <property type="project" value="UniProtKB-KW"/>
</dbReference>
<dbReference type="Proteomes" id="UP000469011">
    <property type="component" value="Unassembled WGS sequence"/>
</dbReference>
<dbReference type="Gene3D" id="3.30.9.10">
    <property type="entry name" value="D-Amino Acid Oxidase, subunit A, domain 2"/>
    <property type="match status" value="1"/>
</dbReference>
<evidence type="ECO:0000313" key="4">
    <source>
        <dbReference type="Proteomes" id="UP000469011"/>
    </source>
</evidence>
<feature type="domain" description="FAD dependent oxidoreductase" evidence="2">
    <location>
        <begin position="45"/>
        <end position="400"/>
    </location>
</feature>
<dbReference type="GO" id="GO:0005737">
    <property type="term" value="C:cytoplasm"/>
    <property type="evidence" value="ECO:0007669"/>
    <property type="project" value="TreeGrafter"/>
</dbReference>
<evidence type="ECO:0000313" key="3">
    <source>
        <dbReference type="EMBL" id="NDW03629.1"/>
    </source>
</evidence>
<dbReference type="PANTHER" id="PTHR13847:SF281">
    <property type="entry name" value="FAD DEPENDENT OXIDOREDUCTASE DOMAIN-CONTAINING PROTEIN"/>
    <property type="match status" value="1"/>
</dbReference>
<accession>A0A6N9T129</accession>
<dbReference type="AlphaFoldDB" id="A0A6N9T129"/>
<organism evidence="3 4">
    <name type="scientific">Jiella pacifica</name>
    <dbReference type="NCBI Taxonomy" id="2696469"/>
    <lineage>
        <taxon>Bacteria</taxon>
        <taxon>Pseudomonadati</taxon>
        <taxon>Pseudomonadota</taxon>
        <taxon>Alphaproteobacteria</taxon>
        <taxon>Hyphomicrobiales</taxon>
        <taxon>Aurantimonadaceae</taxon>
        <taxon>Jiella</taxon>
    </lineage>
</organism>
<protein>
    <submittedName>
        <fullName evidence="3">FAD-dependent oxidoreductase</fullName>
    </submittedName>
</protein>
<keyword evidence="4" id="KW-1185">Reference proteome</keyword>